<keyword evidence="2" id="KW-1185">Reference proteome</keyword>
<sequence length="172" mass="19741">MSIQDLVYTIRVGTIRAVEPGIIVFIFFFLHIFQYSPSYYSAFLFACSRHIFVWLVFFISSSMCHLRFTTILPSARTLRLLPPPLPFTPILFPLPPHTHTHFTTPPYDIHKNPDLLSAHISGRHCLSTRSKCHRTCSLCRPGPKERPHTTTTKEQYKCNIFLSSSVFCLAIA</sequence>
<organism evidence="1 2">
    <name type="scientific">Irpex rosettiformis</name>
    <dbReference type="NCBI Taxonomy" id="378272"/>
    <lineage>
        <taxon>Eukaryota</taxon>
        <taxon>Fungi</taxon>
        <taxon>Dikarya</taxon>
        <taxon>Basidiomycota</taxon>
        <taxon>Agaricomycotina</taxon>
        <taxon>Agaricomycetes</taxon>
        <taxon>Polyporales</taxon>
        <taxon>Irpicaceae</taxon>
        <taxon>Irpex</taxon>
    </lineage>
</organism>
<dbReference type="Proteomes" id="UP001055072">
    <property type="component" value="Unassembled WGS sequence"/>
</dbReference>
<name>A0ACB8UHT0_9APHY</name>
<gene>
    <name evidence="1" type="ORF">BDY19DRAFT_291506</name>
</gene>
<accession>A0ACB8UHT0</accession>
<comment type="caution">
    <text evidence="1">The sequence shown here is derived from an EMBL/GenBank/DDBJ whole genome shotgun (WGS) entry which is preliminary data.</text>
</comment>
<dbReference type="EMBL" id="MU274901">
    <property type="protein sequence ID" value="KAI0094012.1"/>
    <property type="molecule type" value="Genomic_DNA"/>
</dbReference>
<evidence type="ECO:0000313" key="2">
    <source>
        <dbReference type="Proteomes" id="UP001055072"/>
    </source>
</evidence>
<protein>
    <submittedName>
        <fullName evidence="1">Uncharacterized protein</fullName>
    </submittedName>
</protein>
<proteinExistence type="predicted"/>
<reference evidence="1" key="1">
    <citation type="journal article" date="2021" name="Environ. Microbiol.">
        <title>Gene family expansions and transcriptome signatures uncover fungal adaptations to wood decay.</title>
        <authorList>
            <person name="Hage H."/>
            <person name="Miyauchi S."/>
            <person name="Viragh M."/>
            <person name="Drula E."/>
            <person name="Min B."/>
            <person name="Chaduli D."/>
            <person name="Navarro D."/>
            <person name="Favel A."/>
            <person name="Norest M."/>
            <person name="Lesage-Meessen L."/>
            <person name="Balint B."/>
            <person name="Merenyi Z."/>
            <person name="de Eugenio L."/>
            <person name="Morin E."/>
            <person name="Martinez A.T."/>
            <person name="Baldrian P."/>
            <person name="Stursova M."/>
            <person name="Martinez M.J."/>
            <person name="Novotny C."/>
            <person name="Magnuson J.K."/>
            <person name="Spatafora J.W."/>
            <person name="Maurice S."/>
            <person name="Pangilinan J."/>
            <person name="Andreopoulos W."/>
            <person name="LaButti K."/>
            <person name="Hundley H."/>
            <person name="Na H."/>
            <person name="Kuo A."/>
            <person name="Barry K."/>
            <person name="Lipzen A."/>
            <person name="Henrissat B."/>
            <person name="Riley R."/>
            <person name="Ahrendt S."/>
            <person name="Nagy L.G."/>
            <person name="Grigoriev I.V."/>
            <person name="Martin F."/>
            <person name="Rosso M.N."/>
        </authorList>
    </citation>
    <scope>NUCLEOTIDE SEQUENCE</scope>
    <source>
        <strain evidence="1">CBS 384.51</strain>
    </source>
</reference>
<evidence type="ECO:0000313" key="1">
    <source>
        <dbReference type="EMBL" id="KAI0094012.1"/>
    </source>
</evidence>